<evidence type="ECO:0000256" key="3">
    <source>
        <dbReference type="ARBA" id="ARBA00022771"/>
    </source>
</evidence>
<sequence length="464" mass="49806">MSSFKEKERFKEQQEQFQAVLSALLKDEDNKYCVDCDAKGPRWASWNIGIFLCIRCAGIHRNLGVHISKVKSVNLDTWTPEQVAMMQEMGNSRGRAVYEANIPDGFRRPQTDSSLEAFIRSKYEHKKYIAREWIPPQAKVPKEYVTESWLEDPRGDKKKAKAKPTASSLQLTNVNKLTNKSGEPTPQGDLAKPARGPTKSEVKVPTHTETVSNSASNDLLGLDLGSPHTNAHQAAAPPPSYGGNELLDLFGGAQISQTSNNTAPTQSNNTDLMNKTSDGNLFGDDKGTGGGGGGANTKTSAKDSIMALYGGGGGSTNQPQMYGVPGGVYMQQGGQPLYPGAMAQPQGMMGIQGVRQQGMMGQPIGMMGQPQGMGMMGQPHGLLGNPVMNTPQMAMYNGQMMAGGGPGMYTPQQMQQLQFQQMQQQMATIKLGGSQISSVPQQTAGAGGWGNPSQGQTLSTNLWQ</sequence>
<dbReference type="InterPro" id="IPR001164">
    <property type="entry name" value="ArfGAP_dom"/>
</dbReference>
<evidence type="ECO:0000256" key="1">
    <source>
        <dbReference type="ARBA" id="ARBA00022468"/>
    </source>
</evidence>
<dbReference type="AlphaFoldDB" id="A0A0B7AZ81"/>
<dbReference type="InterPro" id="IPR051718">
    <property type="entry name" value="ARF_GTPase-activating"/>
</dbReference>
<evidence type="ECO:0000256" key="2">
    <source>
        <dbReference type="ARBA" id="ARBA00022723"/>
    </source>
</evidence>
<evidence type="ECO:0000256" key="6">
    <source>
        <dbReference type="SAM" id="MobiDB-lite"/>
    </source>
</evidence>
<evidence type="ECO:0000259" key="7">
    <source>
        <dbReference type="PROSITE" id="PS50115"/>
    </source>
</evidence>
<dbReference type="Pfam" id="PF01412">
    <property type="entry name" value="ArfGap"/>
    <property type="match status" value="1"/>
</dbReference>
<feature type="compositionally biased region" description="Polar residues" evidence="6">
    <location>
        <begin position="165"/>
        <end position="184"/>
    </location>
</feature>
<dbReference type="PANTHER" id="PTHR45705:SF1">
    <property type="entry name" value="FI20236P1"/>
    <property type="match status" value="1"/>
</dbReference>
<keyword evidence="2" id="KW-0479">Metal-binding</keyword>
<dbReference type="InterPro" id="IPR037278">
    <property type="entry name" value="ARFGAP/RecO"/>
</dbReference>
<protein>
    <recommendedName>
        <fullName evidence="7">Arf-GAP domain-containing protein</fullName>
    </recommendedName>
</protein>
<dbReference type="GO" id="GO:0005737">
    <property type="term" value="C:cytoplasm"/>
    <property type="evidence" value="ECO:0007669"/>
    <property type="project" value="TreeGrafter"/>
</dbReference>
<dbReference type="InterPro" id="IPR038508">
    <property type="entry name" value="ArfGAP_dom_sf"/>
</dbReference>
<name>A0A0B7AZ81_9EUPU</name>
<dbReference type="PROSITE" id="PS50115">
    <property type="entry name" value="ARFGAP"/>
    <property type="match status" value="1"/>
</dbReference>
<keyword evidence="1" id="KW-0343">GTPase activation</keyword>
<dbReference type="PRINTS" id="PR00405">
    <property type="entry name" value="REVINTRACTNG"/>
</dbReference>
<dbReference type="SMART" id="SM00105">
    <property type="entry name" value="ArfGap"/>
    <property type="match status" value="1"/>
</dbReference>
<feature type="compositionally biased region" description="Polar residues" evidence="6">
    <location>
        <begin position="254"/>
        <end position="279"/>
    </location>
</feature>
<dbReference type="InterPro" id="IPR044732">
    <property type="entry name" value="ArfGAP_SMAP1-like"/>
</dbReference>
<dbReference type="SUPFAM" id="SSF57863">
    <property type="entry name" value="ArfGap/RecO-like zinc finger"/>
    <property type="match status" value="1"/>
</dbReference>
<feature type="domain" description="Arf-GAP" evidence="7">
    <location>
        <begin position="18"/>
        <end position="141"/>
    </location>
</feature>
<keyword evidence="3 5" id="KW-0863">Zinc-finger</keyword>
<dbReference type="Gene3D" id="1.10.220.150">
    <property type="entry name" value="Arf GTPase activating protein"/>
    <property type="match status" value="1"/>
</dbReference>
<proteinExistence type="predicted"/>
<evidence type="ECO:0000256" key="5">
    <source>
        <dbReference type="PROSITE-ProRule" id="PRU00288"/>
    </source>
</evidence>
<reference evidence="8" key="1">
    <citation type="submission" date="2014-12" db="EMBL/GenBank/DDBJ databases">
        <title>Insight into the proteome of Arion vulgaris.</title>
        <authorList>
            <person name="Aradska J."/>
            <person name="Bulat T."/>
            <person name="Smidak R."/>
            <person name="Sarate P."/>
            <person name="Gangsoo J."/>
            <person name="Sialana F."/>
            <person name="Bilban M."/>
            <person name="Lubec G."/>
        </authorList>
    </citation>
    <scope>NUCLEOTIDE SEQUENCE</scope>
    <source>
        <tissue evidence="8">Skin</tissue>
    </source>
</reference>
<feature type="region of interest" description="Disordered" evidence="6">
    <location>
        <begin position="153"/>
        <end position="297"/>
    </location>
</feature>
<organism evidence="8">
    <name type="scientific">Arion vulgaris</name>
    <dbReference type="NCBI Taxonomy" id="1028688"/>
    <lineage>
        <taxon>Eukaryota</taxon>
        <taxon>Metazoa</taxon>
        <taxon>Spiralia</taxon>
        <taxon>Lophotrochozoa</taxon>
        <taxon>Mollusca</taxon>
        <taxon>Gastropoda</taxon>
        <taxon>Heterobranchia</taxon>
        <taxon>Euthyneura</taxon>
        <taxon>Panpulmonata</taxon>
        <taxon>Eupulmonata</taxon>
        <taxon>Stylommatophora</taxon>
        <taxon>Helicina</taxon>
        <taxon>Arionoidea</taxon>
        <taxon>Arionidae</taxon>
        <taxon>Arion</taxon>
    </lineage>
</organism>
<feature type="compositionally biased region" description="Polar residues" evidence="6">
    <location>
        <begin position="207"/>
        <end position="217"/>
    </location>
</feature>
<dbReference type="GO" id="GO:0008270">
    <property type="term" value="F:zinc ion binding"/>
    <property type="evidence" value="ECO:0007669"/>
    <property type="project" value="UniProtKB-KW"/>
</dbReference>
<keyword evidence="4" id="KW-0862">Zinc</keyword>
<evidence type="ECO:0000256" key="4">
    <source>
        <dbReference type="ARBA" id="ARBA00022833"/>
    </source>
</evidence>
<dbReference type="PANTHER" id="PTHR45705">
    <property type="entry name" value="FI20236P1"/>
    <property type="match status" value="1"/>
</dbReference>
<evidence type="ECO:0000313" key="8">
    <source>
        <dbReference type="EMBL" id="CEK85185.1"/>
    </source>
</evidence>
<dbReference type="FunFam" id="1.10.220.150:FF:000009">
    <property type="entry name" value="stromal membrane-associated protein 1 isoform X1"/>
    <property type="match status" value="1"/>
</dbReference>
<dbReference type="GO" id="GO:0005096">
    <property type="term" value="F:GTPase activator activity"/>
    <property type="evidence" value="ECO:0007669"/>
    <property type="project" value="UniProtKB-KW"/>
</dbReference>
<gene>
    <name evidence="8" type="primary">ORF146825</name>
</gene>
<dbReference type="CDD" id="cd08839">
    <property type="entry name" value="ArfGap_SMAP"/>
    <property type="match status" value="1"/>
</dbReference>
<feature type="compositionally biased region" description="Polar residues" evidence="6">
    <location>
        <begin position="451"/>
        <end position="464"/>
    </location>
</feature>
<dbReference type="EMBL" id="HACG01038320">
    <property type="protein sequence ID" value="CEK85185.1"/>
    <property type="molecule type" value="Transcribed_RNA"/>
</dbReference>
<feature type="region of interest" description="Disordered" evidence="6">
    <location>
        <begin position="438"/>
        <end position="464"/>
    </location>
</feature>
<accession>A0A0B7AZ81</accession>